<dbReference type="Proteomes" id="UP000712600">
    <property type="component" value="Unassembled WGS sequence"/>
</dbReference>
<comment type="caution">
    <text evidence="2">The sequence shown here is derived from an EMBL/GenBank/DDBJ whole genome shotgun (WGS) entry which is preliminary data.</text>
</comment>
<feature type="region of interest" description="Disordered" evidence="1">
    <location>
        <begin position="96"/>
        <end position="117"/>
    </location>
</feature>
<dbReference type="Gene3D" id="2.130.10.10">
    <property type="entry name" value="YVTN repeat-like/Quinoprotein amine dehydrogenase"/>
    <property type="match status" value="1"/>
</dbReference>
<evidence type="ECO:0000313" key="2">
    <source>
        <dbReference type="EMBL" id="KAF3507896.1"/>
    </source>
</evidence>
<dbReference type="EMBL" id="QGKX02001521">
    <property type="protein sequence ID" value="KAF3507896.1"/>
    <property type="molecule type" value="Genomic_DNA"/>
</dbReference>
<organism evidence="2 3">
    <name type="scientific">Brassica cretica</name>
    <name type="common">Mustard</name>
    <dbReference type="NCBI Taxonomy" id="69181"/>
    <lineage>
        <taxon>Eukaryota</taxon>
        <taxon>Viridiplantae</taxon>
        <taxon>Streptophyta</taxon>
        <taxon>Embryophyta</taxon>
        <taxon>Tracheophyta</taxon>
        <taxon>Spermatophyta</taxon>
        <taxon>Magnoliopsida</taxon>
        <taxon>eudicotyledons</taxon>
        <taxon>Gunneridae</taxon>
        <taxon>Pentapetalae</taxon>
        <taxon>rosids</taxon>
        <taxon>malvids</taxon>
        <taxon>Brassicales</taxon>
        <taxon>Brassicaceae</taxon>
        <taxon>Brassiceae</taxon>
        <taxon>Brassica</taxon>
    </lineage>
</organism>
<protein>
    <submittedName>
        <fullName evidence="2">Uncharacterized protein</fullName>
    </submittedName>
</protein>
<proteinExistence type="predicted"/>
<evidence type="ECO:0000313" key="3">
    <source>
        <dbReference type="Proteomes" id="UP000712600"/>
    </source>
</evidence>
<evidence type="ECO:0000256" key="1">
    <source>
        <dbReference type="SAM" id="MobiDB-lite"/>
    </source>
</evidence>
<reference evidence="2" key="1">
    <citation type="submission" date="2019-12" db="EMBL/GenBank/DDBJ databases">
        <title>Genome sequencing and annotation of Brassica cretica.</title>
        <authorList>
            <person name="Studholme D.J."/>
            <person name="Sarris P."/>
        </authorList>
    </citation>
    <scope>NUCLEOTIDE SEQUENCE</scope>
    <source>
        <strain evidence="2">PFS-109/04</strain>
        <tissue evidence="2">Leaf</tissue>
    </source>
</reference>
<dbReference type="AlphaFoldDB" id="A0A8S9NW01"/>
<dbReference type="InterPro" id="IPR015943">
    <property type="entry name" value="WD40/YVTN_repeat-like_dom_sf"/>
</dbReference>
<accession>A0A8S9NW01</accession>
<gene>
    <name evidence="2" type="ORF">F2Q69_00005309</name>
</gene>
<name>A0A8S9NW01_BRACR</name>
<sequence>MCQDVDSSNENLVAFTMFEETDLSYEFKMPPTASSCYYHMLCLGEVPQGHLSDVNEVPNHHDVLEAAYSLLTGHQDNPEFALAMCPTEPFVLSGDSKSSGSIIKQTGEGGDKSESPYICPRGVYHGHDDTVEDVAFSLTR</sequence>